<dbReference type="eggNOG" id="COG1085">
    <property type="taxonomic scope" value="Bacteria"/>
</dbReference>
<dbReference type="STRING" id="439219.SAMN02910293_02342"/>
<organism evidence="3 4">
    <name type="scientific">Streptococcus henryi</name>
    <dbReference type="NCBI Taxonomy" id="439219"/>
    <lineage>
        <taxon>Bacteria</taxon>
        <taxon>Bacillati</taxon>
        <taxon>Bacillota</taxon>
        <taxon>Bacilli</taxon>
        <taxon>Lactobacillales</taxon>
        <taxon>Streptococcaceae</taxon>
        <taxon>Streptococcus</taxon>
    </lineage>
</organism>
<evidence type="ECO:0000313" key="4">
    <source>
        <dbReference type="Proteomes" id="UP000182508"/>
    </source>
</evidence>
<keyword evidence="4" id="KW-1185">Reference proteome</keyword>
<protein>
    <recommendedName>
        <fullName evidence="5">Galactose-1-phosphate uridylyltransferase</fullName>
    </recommendedName>
</protein>
<dbReference type="InterPro" id="IPR049285">
    <property type="entry name" value="DUF4931_C"/>
</dbReference>
<feature type="domain" description="DUF4931" evidence="1">
    <location>
        <begin position="8"/>
        <end position="127"/>
    </location>
</feature>
<dbReference type="Pfam" id="PF16285">
    <property type="entry name" value="DUF4931_N"/>
    <property type="match status" value="1"/>
</dbReference>
<dbReference type="Gene3D" id="3.30.428.10">
    <property type="entry name" value="HIT-like"/>
    <property type="match status" value="1"/>
</dbReference>
<proteinExistence type="predicted"/>
<dbReference type="AlphaFoldDB" id="A0A1G6DPK6"/>
<accession>A0A1G6DPK6</accession>
<dbReference type="PIRSF" id="PIRSF031505">
    <property type="entry name" value="GalT_short"/>
    <property type="match status" value="1"/>
</dbReference>
<dbReference type="RefSeq" id="WP_074486748.1">
    <property type="nucleotide sequence ID" value="NZ_FMXP01000047.1"/>
</dbReference>
<evidence type="ECO:0008006" key="5">
    <source>
        <dbReference type="Google" id="ProtNLM"/>
    </source>
</evidence>
<dbReference type="Pfam" id="PF20956">
    <property type="entry name" value="DUF4931_C"/>
    <property type="match status" value="1"/>
</dbReference>
<evidence type="ECO:0000259" key="1">
    <source>
        <dbReference type="Pfam" id="PF16285"/>
    </source>
</evidence>
<name>A0A1G6DPK6_9STRE</name>
<dbReference type="SUPFAM" id="SSF54197">
    <property type="entry name" value="HIT-like"/>
    <property type="match status" value="1"/>
</dbReference>
<dbReference type="Proteomes" id="UP000182508">
    <property type="component" value="Unassembled WGS sequence"/>
</dbReference>
<evidence type="ECO:0000259" key="2">
    <source>
        <dbReference type="Pfam" id="PF20956"/>
    </source>
</evidence>
<gene>
    <name evidence="3" type="ORF">SAMN02910293_02342</name>
</gene>
<dbReference type="InterPro" id="IPR046322">
    <property type="entry name" value="DUF4931"/>
</dbReference>
<dbReference type="EMBL" id="FMXP01000047">
    <property type="protein sequence ID" value="SDB47042.1"/>
    <property type="molecule type" value="Genomic_DNA"/>
</dbReference>
<dbReference type="InterPro" id="IPR036265">
    <property type="entry name" value="HIT-like_sf"/>
</dbReference>
<feature type="domain" description="DUF4931" evidence="2">
    <location>
        <begin position="132"/>
        <end position="249"/>
    </location>
</feature>
<dbReference type="InterPro" id="IPR012361">
    <property type="entry name" value="GalT_short"/>
</dbReference>
<reference evidence="3 4" key="1">
    <citation type="submission" date="2016-10" db="EMBL/GenBank/DDBJ databases">
        <authorList>
            <person name="de Groot N.N."/>
        </authorList>
    </citation>
    <scope>NUCLEOTIDE SEQUENCE [LARGE SCALE GENOMIC DNA]</scope>
    <source>
        <strain evidence="3 4">A-4</strain>
    </source>
</reference>
<evidence type="ECO:0000313" key="3">
    <source>
        <dbReference type="EMBL" id="SDB47042.1"/>
    </source>
</evidence>
<sequence>MYQRQLFFNPKIANQKPNNSDACPFCVQDNLGKILDQQDDMIWVENKFPTLEGTYQTLIIESSQHLGDISNYPANKNHQLFAYAFDKWQSLQDQGNYRSVIMYRNFGPKSGGSLRHPHLQIVGLEDIDGHEELALSDFTGISVSSEGSDQAEILVSTRPLVDYTEFTVKVSGFDKLSQLADGVQFITDYILTDFAGGSCDSYNIFFYQFSEAICCQVTPRFVTSPYHIGYGIHQLHQVSHLEKLCRILQQRLESSKVNR</sequence>